<dbReference type="AlphaFoldDB" id="A0A0E9NFK6"/>
<name>A0A0E9NFK6_SAICN</name>
<dbReference type="Proteomes" id="UP000033140">
    <property type="component" value="Unassembled WGS sequence"/>
</dbReference>
<proteinExistence type="predicted"/>
<sequence length="123" mass="13351">MVGVGFRVVFRLTELWQDTVPAGAMRIARGMCKSPELSMSMAFAASSMVAPKRPQPCPPRPLHRILRLLHPPLLTQSSFREGCGHIRTSLLGRSNLQNAAVLEFDPFGGGMAGHEGLVELDGL</sequence>
<evidence type="ECO:0000313" key="2">
    <source>
        <dbReference type="Proteomes" id="UP000033140"/>
    </source>
</evidence>
<evidence type="ECO:0000313" key="1">
    <source>
        <dbReference type="EMBL" id="GAO48598.1"/>
    </source>
</evidence>
<gene>
    <name evidence="1" type="ORF">G7K_2769-t1</name>
</gene>
<accession>A0A0E9NFK6</accession>
<protein>
    <submittedName>
        <fullName evidence="1">Uncharacterized protein</fullName>
    </submittedName>
</protein>
<reference evidence="1 2" key="2">
    <citation type="journal article" date="2014" name="J. Gen. Appl. Microbiol.">
        <title>The early diverging ascomycetous budding yeast Saitoella complicata has three histone deacetylases belonging to the Clr6, Hos2, and Rpd3 lineages.</title>
        <authorList>
            <person name="Nishida H."/>
            <person name="Matsumoto T."/>
            <person name="Kondo S."/>
            <person name="Hamamoto M."/>
            <person name="Yoshikawa H."/>
        </authorList>
    </citation>
    <scope>NUCLEOTIDE SEQUENCE [LARGE SCALE GENOMIC DNA]</scope>
    <source>
        <strain evidence="1 2">NRRL Y-17804</strain>
    </source>
</reference>
<reference evidence="1 2" key="1">
    <citation type="journal article" date="2011" name="J. Gen. Appl. Microbiol.">
        <title>Draft genome sequencing of the enigmatic yeast Saitoella complicata.</title>
        <authorList>
            <person name="Nishida H."/>
            <person name="Hamamoto M."/>
            <person name="Sugiyama J."/>
        </authorList>
    </citation>
    <scope>NUCLEOTIDE SEQUENCE [LARGE SCALE GENOMIC DNA]</scope>
    <source>
        <strain evidence="1 2">NRRL Y-17804</strain>
    </source>
</reference>
<reference evidence="1 2" key="3">
    <citation type="journal article" date="2015" name="Genome Announc.">
        <title>Draft Genome Sequence of the Archiascomycetous Yeast Saitoella complicata.</title>
        <authorList>
            <person name="Yamauchi K."/>
            <person name="Kondo S."/>
            <person name="Hamamoto M."/>
            <person name="Takahashi Y."/>
            <person name="Ogura Y."/>
            <person name="Hayashi T."/>
            <person name="Nishida H."/>
        </authorList>
    </citation>
    <scope>NUCLEOTIDE SEQUENCE [LARGE SCALE GENOMIC DNA]</scope>
    <source>
        <strain evidence="1 2">NRRL Y-17804</strain>
    </source>
</reference>
<comment type="caution">
    <text evidence="1">The sequence shown here is derived from an EMBL/GenBank/DDBJ whole genome shotgun (WGS) entry which is preliminary data.</text>
</comment>
<keyword evidence="2" id="KW-1185">Reference proteome</keyword>
<dbReference type="EMBL" id="BACD03000016">
    <property type="protein sequence ID" value="GAO48598.1"/>
    <property type="molecule type" value="Genomic_DNA"/>
</dbReference>
<organism evidence="1 2">
    <name type="scientific">Saitoella complicata (strain BCRC 22490 / CBS 7301 / JCM 7358 / NBRC 10748 / NRRL Y-17804)</name>
    <dbReference type="NCBI Taxonomy" id="698492"/>
    <lineage>
        <taxon>Eukaryota</taxon>
        <taxon>Fungi</taxon>
        <taxon>Dikarya</taxon>
        <taxon>Ascomycota</taxon>
        <taxon>Taphrinomycotina</taxon>
        <taxon>Taphrinomycotina incertae sedis</taxon>
        <taxon>Saitoella</taxon>
    </lineage>
</organism>